<sequence>MTSERELRISSSCRIDKSELHWRTSRSGGPGGQHANTSDTKVEVSFNAADSPSLGPRQRMRIVTKLGPVVRAHAADSRSQAQNRITALNRLSKRIATALQIDPPRRPSRPSRAAKKSRLDEKRKHSRKKTQRRRPDAADE</sequence>
<dbReference type="InterPro" id="IPR000352">
    <property type="entry name" value="Pep_chain_release_fac_I"/>
</dbReference>
<evidence type="ECO:0000259" key="3">
    <source>
        <dbReference type="Pfam" id="PF00472"/>
    </source>
</evidence>
<organism evidence="4">
    <name type="scientific">freshwater metagenome</name>
    <dbReference type="NCBI Taxonomy" id="449393"/>
    <lineage>
        <taxon>unclassified sequences</taxon>
        <taxon>metagenomes</taxon>
        <taxon>ecological metagenomes</taxon>
    </lineage>
</organism>
<evidence type="ECO:0000256" key="2">
    <source>
        <dbReference type="SAM" id="MobiDB-lite"/>
    </source>
</evidence>
<evidence type="ECO:0000256" key="1">
    <source>
        <dbReference type="ARBA" id="ARBA00010835"/>
    </source>
</evidence>
<dbReference type="PANTHER" id="PTHR47814">
    <property type="entry name" value="PEPTIDYL-TRNA HYDROLASE ARFB"/>
    <property type="match status" value="1"/>
</dbReference>
<dbReference type="Pfam" id="PF00472">
    <property type="entry name" value="RF-1"/>
    <property type="match status" value="1"/>
</dbReference>
<dbReference type="PANTHER" id="PTHR47814:SF1">
    <property type="entry name" value="PEPTIDYL-TRNA HYDROLASE ARFB"/>
    <property type="match status" value="1"/>
</dbReference>
<gene>
    <name evidence="4" type="ORF">UFOPK2683_00214</name>
    <name evidence="5" type="ORF">UFOPK3897_01411</name>
</gene>
<dbReference type="GO" id="GO:0072344">
    <property type="term" value="P:rescue of stalled ribosome"/>
    <property type="evidence" value="ECO:0007669"/>
    <property type="project" value="TreeGrafter"/>
</dbReference>
<dbReference type="EMBL" id="CAFBOF010000044">
    <property type="protein sequence ID" value="CAB4985790.1"/>
    <property type="molecule type" value="Genomic_DNA"/>
</dbReference>
<feature type="compositionally biased region" description="Basic residues" evidence="2">
    <location>
        <begin position="106"/>
        <end position="116"/>
    </location>
</feature>
<evidence type="ECO:0000313" key="5">
    <source>
        <dbReference type="EMBL" id="CAB4985790.1"/>
    </source>
</evidence>
<dbReference type="EMBL" id="CAEZYK010000006">
    <property type="protein sequence ID" value="CAB4714869.1"/>
    <property type="molecule type" value="Genomic_DNA"/>
</dbReference>
<feature type="region of interest" description="Disordered" evidence="2">
    <location>
        <begin position="97"/>
        <end position="140"/>
    </location>
</feature>
<protein>
    <submittedName>
        <fullName evidence="4">Unannotated protein</fullName>
    </submittedName>
</protein>
<dbReference type="Gene3D" id="3.30.160.20">
    <property type="match status" value="1"/>
</dbReference>
<dbReference type="GO" id="GO:0004045">
    <property type="term" value="F:peptidyl-tRNA hydrolase activity"/>
    <property type="evidence" value="ECO:0007669"/>
    <property type="project" value="TreeGrafter"/>
</dbReference>
<dbReference type="InterPro" id="IPR045853">
    <property type="entry name" value="Pep_chain_release_fac_I_sf"/>
</dbReference>
<dbReference type="GO" id="GO:0003747">
    <property type="term" value="F:translation release factor activity"/>
    <property type="evidence" value="ECO:0007669"/>
    <property type="project" value="InterPro"/>
</dbReference>
<evidence type="ECO:0000313" key="4">
    <source>
        <dbReference type="EMBL" id="CAB4714869.1"/>
    </source>
</evidence>
<reference evidence="4" key="1">
    <citation type="submission" date="2020-05" db="EMBL/GenBank/DDBJ databases">
        <authorList>
            <person name="Chiriac C."/>
            <person name="Salcher M."/>
            <person name="Ghai R."/>
            <person name="Kavagutti S V."/>
        </authorList>
    </citation>
    <scope>NUCLEOTIDE SEQUENCE</scope>
</reference>
<name>A0A6J6QVF9_9ZZZZ</name>
<dbReference type="AlphaFoldDB" id="A0A6J6QVF9"/>
<accession>A0A6J6QVF9</accession>
<proteinExistence type="inferred from homology"/>
<comment type="similarity">
    <text evidence="1">Belongs to the prokaryotic/mitochondrial release factor family.</text>
</comment>
<dbReference type="NCBIfam" id="NF006718">
    <property type="entry name" value="PRK09256.1"/>
    <property type="match status" value="1"/>
</dbReference>
<feature type="region of interest" description="Disordered" evidence="2">
    <location>
        <begin position="19"/>
        <end position="59"/>
    </location>
</feature>
<dbReference type="GO" id="GO:0043022">
    <property type="term" value="F:ribosome binding"/>
    <property type="evidence" value="ECO:0007669"/>
    <property type="project" value="TreeGrafter"/>
</dbReference>
<feature type="domain" description="Prokaryotic-type class I peptide chain release factors" evidence="3">
    <location>
        <begin position="13"/>
        <end position="132"/>
    </location>
</feature>
<dbReference type="SUPFAM" id="SSF75620">
    <property type="entry name" value="Release factor"/>
    <property type="match status" value="1"/>
</dbReference>